<evidence type="ECO:0000313" key="4">
    <source>
        <dbReference type="EMBL" id="OYX01038.1"/>
    </source>
</evidence>
<proteinExistence type="inferred from homology"/>
<dbReference type="InterPro" id="IPR051803">
    <property type="entry name" value="TA_system_RelE-like_toxin"/>
</dbReference>
<dbReference type="Proteomes" id="UP000215616">
    <property type="component" value="Unassembled WGS sequence"/>
</dbReference>
<evidence type="ECO:0000313" key="5">
    <source>
        <dbReference type="Proteomes" id="UP000215616"/>
    </source>
</evidence>
<gene>
    <name evidence="4" type="ORF">B7Z12_14945</name>
</gene>
<reference evidence="4 5" key="1">
    <citation type="submission" date="2017-03" db="EMBL/GenBank/DDBJ databases">
        <title>Lifting the veil on microbial sulfur biogeochemistry in mining wastewaters.</title>
        <authorList>
            <person name="Kantor R.S."/>
            <person name="Colenbrander Nelson T."/>
            <person name="Marshall S."/>
            <person name="Bennett D."/>
            <person name="Apte S."/>
            <person name="Camacho D."/>
            <person name="Thomas B.C."/>
            <person name="Warren L.A."/>
            <person name="Banfield J.F."/>
        </authorList>
    </citation>
    <scope>NUCLEOTIDE SEQUENCE [LARGE SCALE GENOMIC DNA]</scope>
    <source>
        <strain evidence="4">32-67-7</strain>
    </source>
</reference>
<evidence type="ECO:0000256" key="1">
    <source>
        <dbReference type="ARBA" id="ARBA00006226"/>
    </source>
</evidence>
<organism evidence="4 5">
    <name type="scientific">Caulobacter vibrioides</name>
    <name type="common">Caulobacter crescentus</name>
    <dbReference type="NCBI Taxonomy" id="155892"/>
    <lineage>
        <taxon>Bacteria</taxon>
        <taxon>Pseudomonadati</taxon>
        <taxon>Pseudomonadota</taxon>
        <taxon>Alphaproteobacteria</taxon>
        <taxon>Caulobacterales</taxon>
        <taxon>Caulobacteraceae</taxon>
        <taxon>Caulobacter</taxon>
    </lineage>
</organism>
<dbReference type="InterPro" id="IPR007712">
    <property type="entry name" value="RelE/ParE_toxin"/>
</dbReference>
<dbReference type="PANTHER" id="PTHR33755">
    <property type="entry name" value="TOXIN PARE1-RELATED"/>
    <property type="match status" value="1"/>
</dbReference>
<evidence type="ECO:0000256" key="2">
    <source>
        <dbReference type="ARBA" id="ARBA00022649"/>
    </source>
</evidence>
<comment type="caution">
    <text evidence="4">The sequence shown here is derived from an EMBL/GenBank/DDBJ whole genome shotgun (WGS) entry which is preliminary data.</text>
</comment>
<evidence type="ECO:0000256" key="3">
    <source>
        <dbReference type="PIRNR" id="PIRNR029218"/>
    </source>
</evidence>
<dbReference type="InterPro" id="IPR035093">
    <property type="entry name" value="RelE/ParE_toxin_dom_sf"/>
</dbReference>
<dbReference type="AlphaFoldDB" id="A0A258CZW8"/>
<dbReference type="Pfam" id="PF05016">
    <property type="entry name" value="ParE_toxin"/>
    <property type="match status" value="1"/>
</dbReference>
<sequence length="96" mass="11177">MVSAYRLTPRARYDVREIWAYTVSVWGRRAADRYIRELTKTFEAIATDPSHGAIVEDMDCRKQIFRSHVIFYAADHDEVIVVRVLHQQMDAPSHLG</sequence>
<dbReference type="PANTHER" id="PTHR33755:SF9">
    <property type="entry name" value="TOXIN PARE1"/>
    <property type="match status" value="1"/>
</dbReference>
<dbReference type="PIRSF" id="PIRSF029218">
    <property type="entry name" value="ParE"/>
    <property type="match status" value="1"/>
</dbReference>
<protein>
    <recommendedName>
        <fullName evidence="3">Toxin</fullName>
    </recommendedName>
</protein>
<accession>A0A258CZW8</accession>
<dbReference type="Gene3D" id="3.30.2310.20">
    <property type="entry name" value="RelE-like"/>
    <property type="match status" value="1"/>
</dbReference>
<name>A0A258CZW8_CAUVI</name>
<dbReference type="EMBL" id="NCDQ01000270">
    <property type="protein sequence ID" value="OYX01038.1"/>
    <property type="molecule type" value="Genomic_DNA"/>
</dbReference>
<dbReference type="InterPro" id="IPR028344">
    <property type="entry name" value="ParE1/4"/>
</dbReference>
<comment type="similarity">
    <text evidence="1 3">Belongs to the RelE toxin family.</text>
</comment>
<keyword evidence="2" id="KW-1277">Toxin-antitoxin system</keyword>